<accession>A0ABQ7J3Q6</accession>
<dbReference type="CDD" id="cd04329">
    <property type="entry name" value="RNAP_II_Rpb7_N"/>
    <property type="match status" value="1"/>
</dbReference>
<evidence type="ECO:0000313" key="8">
    <source>
        <dbReference type="Proteomes" id="UP000823046"/>
    </source>
</evidence>
<sequence length="177" mass="20062">MYFVVEQWKNISVKPNQLGPRYEQCIEEMLRHSVEGQCDATFGYVVCVIRVVHREAGRIQDGTGMIVVSVRYQAIVFKPFKGEVLDGIVTDVNRLGFFVQAGPLKVFVSRSAMPDGYEYNDDASFPCFTDSEVTIKPQYEVRLRLQGVRFDRSNMFAIGTINADFLGPVDIDDLIFS</sequence>
<dbReference type="InterPro" id="IPR045113">
    <property type="entry name" value="Rpb7-like"/>
</dbReference>
<evidence type="ECO:0000259" key="6">
    <source>
        <dbReference type="Pfam" id="PF03876"/>
    </source>
</evidence>
<comment type="subcellular location">
    <subcellularLocation>
        <location evidence="1">Nucleus</location>
    </subcellularLocation>
</comment>
<comment type="caution">
    <text evidence="7">The sequence shown here is derived from an EMBL/GenBank/DDBJ whole genome shotgun (WGS) entry which is preliminary data.</text>
</comment>
<organism evidence="7 8">
    <name type="scientific">Cardiosporidium cionae</name>
    <dbReference type="NCBI Taxonomy" id="476202"/>
    <lineage>
        <taxon>Eukaryota</taxon>
        <taxon>Sar</taxon>
        <taxon>Alveolata</taxon>
        <taxon>Apicomplexa</taxon>
        <taxon>Aconoidasida</taxon>
        <taxon>Nephromycida</taxon>
        <taxon>Cardiosporidium</taxon>
    </lineage>
</organism>
<evidence type="ECO:0000256" key="2">
    <source>
        <dbReference type="ARBA" id="ARBA00009307"/>
    </source>
</evidence>
<dbReference type="InterPro" id="IPR036898">
    <property type="entry name" value="RNA_pol_Rpb7-like_N_sf"/>
</dbReference>
<dbReference type="Proteomes" id="UP000823046">
    <property type="component" value="Unassembled WGS sequence"/>
</dbReference>
<dbReference type="PANTHER" id="PTHR12709">
    <property type="entry name" value="DNA-DIRECTED RNA POLYMERASE II, III"/>
    <property type="match status" value="1"/>
</dbReference>
<dbReference type="Pfam" id="PF00575">
    <property type="entry name" value="S1"/>
    <property type="match status" value="1"/>
</dbReference>
<dbReference type="Gene3D" id="2.40.50.140">
    <property type="entry name" value="Nucleic acid-binding proteins"/>
    <property type="match status" value="1"/>
</dbReference>
<evidence type="ECO:0000259" key="5">
    <source>
        <dbReference type="Pfam" id="PF00575"/>
    </source>
</evidence>
<proteinExistence type="inferred from homology"/>
<dbReference type="InterPro" id="IPR012340">
    <property type="entry name" value="NA-bd_OB-fold"/>
</dbReference>
<keyword evidence="4" id="KW-0804">Transcription</keyword>
<comment type="similarity">
    <text evidence="2">Belongs to the eukaryotic RPB7/RPC8 RNA polymerase subunit family.</text>
</comment>
<feature type="domain" description="S1 motif" evidence="5">
    <location>
        <begin position="78"/>
        <end position="155"/>
    </location>
</feature>
<feature type="domain" description="RNA polymerase Rpb7-like N-terminal" evidence="6">
    <location>
        <begin position="9"/>
        <end position="64"/>
    </location>
</feature>
<dbReference type="EMBL" id="JADAQX010001723">
    <property type="protein sequence ID" value="KAF8817730.1"/>
    <property type="molecule type" value="Genomic_DNA"/>
</dbReference>
<keyword evidence="8" id="KW-1185">Reference proteome</keyword>
<keyword evidence="3 7" id="KW-0240">DNA-directed RNA polymerase</keyword>
<evidence type="ECO:0000256" key="4">
    <source>
        <dbReference type="ARBA" id="ARBA00023163"/>
    </source>
</evidence>
<dbReference type="CDD" id="cd04462">
    <property type="entry name" value="S1_RNAPII_Rpb7"/>
    <property type="match status" value="1"/>
</dbReference>
<dbReference type="SUPFAM" id="SSF50249">
    <property type="entry name" value="Nucleic acid-binding proteins"/>
    <property type="match status" value="1"/>
</dbReference>
<gene>
    <name evidence="7" type="primary">POLR2G</name>
    <name evidence="7" type="ORF">IE077_003418</name>
</gene>
<evidence type="ECO:0000256" key="1">
    <source>
        <dbReference type="ARBA" id="ARBA00004123"/>
    </source>
</evidence>
<reference evidence="7 8" key="1">
    <citation type="journal article" date="2020" name="bioRxiv">
        <title>Metabolic contributions of an alphaproteobacterial endosymbiont in the apicomplexan Cardiosporidium cionae.</title>
        <authorList>
            <person name="Hunter E.S."/>
            <person name="Paight C.J."/>
            <person name="Lane C.E."/>
        </authorList>
    </citation>
    <scope>NUCLEOTIDE SEQUENCE [LARGE SCALE GENOMIC DNA]</scope>
    <source>
        <strain evidence="7">ESH_2018</strain>
    </source>
</reference>
<dbReference type="InterPro" id="IPR003029">
    <property type="entry name" value="S1_domain"/>
</dbReference>
<evidence type="ECO:0000256" key="3">
    <source>
        <dbReference type="ARBA" id="ARBA00022478"/>
    </source>
</evidence>
<name>A0ABQ7J3Q6_9APIC</name>
<protein>
    <submittedName>
        <fullName evidence="7">Dna-directed Rna polymerase II RPB7</fullName>
    </submittedName>
</protein>
<dbReference type="Pfam" id="PF03876">
    <property type="entry name" value="SHS2_Rpb7-N"/>
    <property type="match status" value="1"/>
</dbReference>
<dbReference type="PANTHER" id="PTHR12709:SF4">
    <property type="entry name" value="DNA-DIRECTED RNA POLYMERASE II SUBUNIT RPB7"/>
    <property type="match status" value="1"/>
</dbReference>
<dbReference type="Gene3D" id="3.30.1490.120">
    <property type="entry name" value="RNA polymerase Rpb7-like, N-terminal domain"/>
    <property type="match status" value="1"/>
</dbReference>
<dbReference type="InterPro" id="IPR005576">
    <property type="entry name" value="Rpb7-like_N"/>
</dbReference>
<dbReference type="GO" id="GO:0000428">
    <property type="term" value="C:DNA-directed RNA polymerase complex"/>
    <property type="evidence" value="ECO:0007669"/>
    <property type="project" value="UniProtKB-KW"/>
</dbReference>
<dbReference type="SUPFAM" id="SSF88798">
    <property type="entry name" value="N-terminal, heterodimerisation domain of RBP7 (RpoE)"/>
    <property type="match status" value="1"/>
</dbReference>
<evidence type="ECO:0000313" key="7">
    <source>
        <dbReference type="EMBL" id="KAF8817730.1"/>
    </source>
</evidence>